<accession>A0A9Q3DQU4</accession>
<feature type="transmembrane region" description="Helical" evidence="6">
    <location>
        <begin position="430"/>
        <end position="446"/>
    </location>
</feature>
<feature type="transmembrane region" description="Helical" evidence="6">
    <location>
        <begin position="331"/>
        <end position="351"/>
    </location>
</feature>
<feature type="transmembrane region" description="Helical" evidence="6">
    <location>
        <begin position="498"/>
        <end position="522"/>
    </location>
</feature>
<feature type="domain" description="Major facilitator superfamily (MFS) profile" evidence="7">
    <location>
        <begin position="119"/>
        <end position="592"/>
    </location>
</feature>
<comment type="subcellular location">
    <subcellularLocation>
        <location evidence="1">Membrane</location>
        <topology evidence="1">Multi-pass membrane protein</topology>
    </subcellularLocation>
</comment>
<evidence type="ECO:0000256" key="5">
    <source>
        <dbReference type="ARBA" id="ARBA00023136"/>
    </source>
</evidence>
<feature type="transmembrane region" description="Helical" evidence="6">
    <location>
        <begin position="569"/>
        <end position="589"/>
    </location>
</feature>
<dbReference type="SUPFAM" id="SSF103473">
    <property type="entry name" value="MFS general substrate transporter"/>
    <property type="match status" value="1"/>
</dbReference>
<dbReference type="AlphaFoldDB" id="A0A9Q3DQU4"/>
<dbReference type="EMBL" id="AVOT02019824">
    <property type="protein sequence ID" value="MBW0507629.1"/>
    <property type="molecule type" value="Genomic_DNA"/>
</dbReference>
<protein>
    <recommendedName>
        <fullName evidence="7">Major facilitator superfamily (MFS) profile domain-containing protein</fullName>
    </recommendedName>
</protein>
<dbReference type="GO" id="GO:0016020">
    <property type="term" value="C:membrane"/>
    <property type="evidence" value="ECO:0007669"/>
    <property type="project" value="UniProtKB-SubCell"/>
</dbReference>
<feature type="transmembrane region" description="Helical" evidence="6">
    <location>
        <begin position="198"/>
        <end position="220"/>
    </location>
</feature>
<dbReference type="InterPro" id="IPR020846">
    <property type="entry name" value="MFS_dom"/>
</dbReference>
<reference evidence="8" key="1">
    <citation type="submission" date="2021-03" db="EMBL/GenBank/DDBJ databases">
        <title>Draft genome sequence of rust myrtle Austropuccinia psidii MF-1, a brazilian biotype.</title>
        <authorList>
            <person name="Quecine M.C."/>
            <person name="Pachon D.M.R."/>
            <person name="Bonatelli M.L."/>
            <person name="Correr F.H."/>
            <person name="Franceschini L.M."/>
            <person name="Leite T.F."/>
            <person name="Margarido G.R.A."/>
            <person name="Almeida C.A."/>
            <person name="Ferrarezi J.A."/>
            <person name="Labate C.A."/>
        </authorList>
    </citation>
    <scope>NUCLEOTIDE SEQUENCE</scope>
    <source>
        <strain evidence="8">MF-1</strain>
    </source>
</reference>
<keyword evidence="5 6" id="KW-0472">Membrane</keyword>
<evidence type="ECO:0000256" key="6">
    <source>
        <dbReference type="SAM" id="Phobius"/>
    </source>
</evidence>
<evidence type="ECO:0000256" key="4">
    <source>
        <dbReference type="ARBA" id="ARBA00022989"/>
    </source>
</evidence>
<evidence type="ECO:0000313" key="9">
    <source>
        <dbReference type="Proteomes" id="UP000765509"/>
    </source>
</evidence>
<keyword evidence="4 6" id="KW-1133">Transmembrane helix</keyword>
<feature type="transmembrane region" description="Helical" evidence="6">
    <location>
        <begin position="119"/>
        <end position="141"/>
    </location>
</feature>
<comment type="caution">
    <text evidence="8">The sequence shown here is derived from an EMBL/GenBank/DDBJ whole genome shotgun (WGS) entry which is preliminary data.</text>
</comment>
<dbReference type="InterPro" id="IPR036259">
    <property type="entry name" value="MFS_trans_sf"/>
</dbReference>
<dbReference type="PANTHER" id="PTHR23504">
    <property type="entry name" value="MAJOR FACILITATOR SUPERFAMILY DOMAIN-CONTAINING PROTEIN 10"/>
    <property type="match status" value="1"/>
</dbReference>
<evidence type="ECO:0000259" key="7">
    <source>
        <dbReference type="PROSITE" id="PS50850"/>
    </source>
</evidence>
<dbReference type="Pfam" id="PF07690">
    <property type="entry name" value="MFS_1"/>
    <property type="match status" value="1"/>
</dbReference>
<dbReference type="FunFam" id="1.20.1250.20:FF:000223">
    <property type="entry name" value="Major facilitator superfamily domain-containing protein"/>
    <property type="match status" value="1"/>
</dbReference>
<dbReference type="Proteomes" id="UP000765509">
    <property type="component" value="Unassembled WGS sequence"/>
</dbReference>
<dbReference type="OrthoDB" id="196650at2759"/>
<keyword evidence="3 6" id="KW-0812">Transmembrane</keyword>
<sequence>MTPRPKIKGIDLVFAQIPAPATWPLPQAAVLLGSQDSPGFISHLTGETLLEAHQGQSGALVSFYGSWRSSVRCRGSHRRPCSQQEICSPASSEFCTCRLLAFVKMAHPQEPDSSLQRRVVMIVFVSLLLDLLAFTMPLPLFPRLIASFVEGEKAQSGSTLLSSTLNSIRACRTALTSWRSGHLYDWSPNRPNNFKWDVTILGGLLGSVFSFCQFLVSPLIGRLSDTYGRRPILLLTMMGNITSAMLWLTSTTFGPYLLSRAIGGLSEGNVQLSIAMISDVSDPATRAKSLALVGIAFSICFTLGPSLGAWFAMRSSDIGVTRVAGVALNVYAAPAMISLILLILETIYLAITLPETKFLKQTATSPLNQSTSPEKHKNIRSSHLFDQRKWRLASLQKVHTTFLFFFSGAEFTLTFLTYDLYGFTNAQNGRLLGFIGVLSALLQGAYTRRSNKPPLSLVKSGICACVISLTLLSILPILRAKNGDLIEGTIDPLSSIFLYSAATTLAYVSATVVNSLNTLASLECDEDHHNRSIVSRGKALGDFRSAGQLGRAFGPIFATALYWARGPTFCYAICSIGSLAVLALTKTLNERRSDQTKFRKSQ</sequence>
<evidence type="ECO:0000256" key="2">
    <source>
        <dbReference type="ARBA" id="ARBA00022448"/>
    </source>
</evidence>
<dbReference type="InterPro" id="IPR011701">
    <property type="entry name" value="MFS"/>
</dbReference>
<dbReference type="PROSITE" id="PS50850">
    <property type="entry name" value="MFS"/>
    <property type="match status" value="1"/>
</dbReference>
<keyword evidence="9" id="KW-1185">Reference proteome</keyword>
<dbReference type="GO" id="GO:0022857">
    <property type="term" value="F:transmembrane transporter activity"/>
    <property type="evidence" value="ECO:0007669"/>
    <property type="project" value="InterPro"/>
</dbReference>
<dbReference type="PANTHER" id="PTHR23504:SF31">
    <property type="entry name" value="MAJOR FACILITATOR SUPERFAMILY DOMAIN-CONTAINING PROTEIN 10"/>
    <property type="match status" value="1"/>
</dbReference>
<feature type="transmembrane region" description="Helical" evidence="6">
    <location>
        <begin position="398"/>
        <end position="418"/>
    </location>
</feature>
<evidence type="ECO:0000313" key="8">
    <source>
        <dbReference type="EMBL" id="MBW0507629.1"/>
    </source>
</evidence>
<keyword evidence="2" id="KW-0813">Transport</keyword>
<dbReference type="Gene3D" id="1.20.1250.20">
    <property type="entry name" value="MFS general substrate transporter like domains"/>
    <property type="match status" value="1"/>
</dbReference>
<evidence type="ECO:0000256" key="3">
    <source>
        <dbReference type="ARBA" id="ARBA00022692"/>
    </source>
</evidence>
<feature type="transmembrane region" description="Helical" evidence="6">
    <location>
        <begin position="458"/>
        <end position="478"/>
    </location>
</feature>
<feature type="transmembrane region" description="Helical" evidence="6">
    <location>
        <begin position="232"/>
        <end position="250"/>
    </location>
</feature>
<gene>
    <name evidence="8" type="ORF">O181_047344</name>
</gene>
<organism evidence="8 9">
    <name type="scientific">Austropuccinia psidii MF-1</name>
    <dbReference type="NCBI Taxonomy" id="1389203"/>
    <lineage>
        <taxon>Eukaryota</taxon>
        <taxon>Fungi</taxon>
        <taxon>Dikarya</taxon>
        <taxon>Basidiomycota</taxon>
        <taxon>Pucciniomycotina</taxon>
        <taxon>Pucciniomycetes</taxon>
        <taxon>Pucciniales</taxon>
        <taxon>Sphaerophragmiaceae</taxon>
        <taxon>Austropuccinia</taxon>
    </lineage>
</organism>
<evidence type="ECO:0000256" key="1">
    <source>
        <dbReference type="ARBA" id="ARBA00004141"/>
    </source>
</evidence>
<name>A0A9Q3DQU4_9BASI</name>
<proteinExistence type="predicted"/>
<feature type="transmembrane region" description="Helical" evidence="6">
    <location>
        <begin position="289"/>
        <end position="311"/>
    </location>
</feature>